<evidence type="ECO:0000313" key="2">
    <source>
        <dbReference type="EMBL" id="OGZ99958.1"/>
    </source>
</evidence>
<dbReference type="AlphaFoldDB" id="A0A1G2KNG8"/>
<reference evidence="2 3" key="1">
    <citation type="journal article" date="2016" name="Nat. Commun.">
        <title>Thousands of microbial genomes shed light on interconnected biogeochemical processes in an aquifer system.</title>
        <authorList>
            <person name="Anantharaman K."/>
            <person name="Brown C.T."/>
            <person name="Hug L.A."/>
            <person name="Sharon I."/>
            <person name="Castelle C.J."/>
            <person name="Probst A.J."/>
            <person name="Thomas B.C."/>
            <person name="Singh A."/>
            <person name="Wilkins M.J."/>
            <person name="Karaoz U."/>
            <person name="Brodie E.L."/>
            <person name="Williams K.H."/>
            <person name="Hubbard S.S."/>
            <person name="Banfield J.F."/>
        </authorList>
    </citation>
    <scope>NUCLEOTIDE SEQUENCE [LARGE SCALE GENOMIC DNA]</scope>
</reference>
<dbReference type="InterPro" id="IPR009081">
    <property type="entry name" value="PP-bd_ACP"/>
</dbReference>
<proteinExistence type="predicted"/>
<dbReference type="SUPFAM" id="SSF47336">
    <property type="entry name" value="ACP-like"/>
    <property type="match status" value="1"/>
</dbReference>
<sequence>MEKLKSIIVKIFKVAMSDITDEMSPATIPGWDSMNYLIFIAEVEKEFNLTFTMDEVFNFKNLGDIKAAMRSRGILDV</sequence>
<protein>
    <recommendedName>
        <fullName evidence="1">Carrier domain-containing protein</fullName>
    </recommendedName>
</protein>
<dbReference type="Gene3D" id="1.10.1200.10">
    <property type="entry name" value="ACP-like"/>
    <property type="match status" value="1"/>
</dbReference>
<accession>A0A1G2KNG8</accession>
<dbReference type="Proteomes" id="UP000179023">
    <property type="component" value="Unassembled WGS sequence"/>
</dbReference>
<dbReference type="STRING" id="1802270.A3C07_02930"/>
<dbReference type="EMBL" id="MHQI01000030">
    <property type="protein sequence ID" value="OGZ99958.1"/>
    <property type="molecule type" value="Genomic_DNA"/>
</dbReference>
<dbReference type="Pfam" id="PF00550">
    <property type="entry name" value="PP-binding"/>
    <property type="match status" value="1"/>
</dbReference>
<gene>
    <name evidence="2" type="ORF">A3C07_02930</name>
</gene>
<name>A0A1G2KNG8_9BACT</name>
<feature type="domain" description="Carrier" evidence="1">
    <location>
        <begin position="2"/>
        <end position="67"/>
    </location>
</feature>
<comment type="caution">
    <text evidence="2">The sequence shown here is derived from an EMBL/GenBank/DDBJ whole genome shotgun (WGS) entry which is preliminary data.</text>
</comment>
<organism evidence="2 3">
    <name type="scientific">Candidatus Sungbacteria bacterium RIFCSPHIGHO2_02_FULL_47_11</name>
    <dbReference type="NCBI Taxonomy" id="1802270"/>
    <lineage>
        <taxon>Bacteria</taxon>
        <taxon>Candidatus Sungiibacteriota</taxon>
    </lineage>
</organism>
<evidence type="ECO:0000259" key="1">
    <source>
        <dbReference type="Pfam" id="PF00550"/>
    </source>
</evidence>
<evidence type="ECO:0000313" key="3">
    <source>
        <dbReference type="Proteomes" id="UP000179023"/>
    </source>
</evidence>
<dbReference type="InterPro" id="IPR036736">
    <property type="entry name" value="ACP-like_sf"/>
</dbReference>